<reference evidence="1" key="2">
    <citation type="submission" date="2021-05" db="EMBL/GenBank/DDBJ databases">
        <authorList>
            <person name="Liu G."/>
        </authorList>
    </citation>
    <scope>NUCLEOTIDE SEQUENCE</scope>
    <source>
        <strain evidence="1">DSM 23626</strain>
    </source>
</reference>
<dbReference type="EMBL" id="CP074572">
    <property type="protein sequence ID" value="QVK22188.1"/>
    <property type="molecule type" value="Genomic_DNA"/>
</dbReference>
<dbReference type="InterPro" id="IPR016912">
    <property type="entry name" value="Phage_P2_GpU"/>
</dbReference>
<dbReference type="EMBL" id="CP074572">
    <property type="protein sequence ID" value="QVK23277.1"/>
    <property type="molecule type" value="Genomic_DNA"/>
</dbReference>
<evidence type="ECO:0000313" key="2">
    <source>
        <dbReference type="EMBL" id="QVK23267.1"/>
    </source>
</evidence>
<gene>
    <name evidence="3" type="ORF">KHX94_00060</name>
    <name evidence="1" type="ORF">KHX94_12175</name>
    <name evidence="2" type="ORF">KHX94_19955</name>
</gene>
<proteinExistence type="predicted"/>
<dbReference type="InterPro" id="IPR009734">
    <property type="entry name" value="Myoviridae_GpU"/>
</dbReference>
<reference evidence="1 4" key="1">
    <citation type="journal article" date="2012" name="Int. J. Syst. Evol. Microbiol.">
        <title>Shewanella dokdonensis sp. nov., isolated from seawater.</title>
        <authorList>
            <person name="Sung H.R."/>
            <person name="Yoon J.H."/>
            <person name="Ghim S.Y."/>
        </authorList>
    </citation>
    <scope>NUCLEOTIDE SEQUENCE [LARGE SCALE GENOMIC DNA]</scope>
    <source>
        <strain evidence="1 4">DSM 23626</strain>
    </source>
</reference>
<protein>
    <submittedName>
        <fullName evidence="1">Phage tail protein</fullName>
    </submittedName>
</protein>
<evidence type="ECO:0000313" key="3">
    <source>
        <dbReference type="EMBL" id="QVK23277.1"/>
    </source>
</evidence>
<evidence type="ECO:0000313" key="4">
    <source>
        <dbReference type="Proteomes" id="UP000676428"/>
    </source>
</evidence>
<evidence type="ECO:0000313" key="1">
    <source>
        <dbReference type="EMBL" id="QVK22188.1"/>
    </source>
</evidence>
<dbReference type="Proteomes" id="UP000676428">
    <property type="component" value="Chromosome"/>
</dbReference>
<keyword evidence="4" id="KW-1185">Reference proteome</keyword>
<sequence length="147" mass="16428">MMMTLGYFVFSRKTVPFQSTEQTMLWRHPSNARVNARPVSQFLGPGDETLTLSGVLVPEITGNDLTLGLLVKMADKGAPYPLIDGTGKVYGHYVIEKISRSRSAFFDDGAPRKIEFSIELKRVDEQDLPGLLQLTSSINLLRDLRNL</sequence>
<accession>A0ABX8DBJ8</accession>
<name>A0ABX8DBJ8_9GAMM</name>
<organism evidence="1 4">
    <name type="scientific">Shewanella dokdonensis</name>
    <dbReference type="NCBI Taxonomy" id="712036"/>
    <lineage>
        <taxon>Bacteria</taxon>
        <taxon>Pseudomonadati</taxon>
        <taxon>Pseudomonadota</taxon>
        <taxon>Gammaproteobacteria</taxon>
        <taxon>Alteromonadales</taxon>
        <taxon>Shewanellaceae</taxon>
        <taxon>Shewanella</taxon>
    </lineage>
</organism>
<dbReference type="RefSeq" id="WP_213680845.1">
    <property type="nucleotide sequence ID" value="NZ_CP074572.1"/>
</dbReference>
<dbReference type="Pfam" id="PF06995">
    <property type="entry name" value="Phage_P2_GpU"/>
    <property type="match status" value="1"/>
</dbReference>
<dbReference type="PIRSF" id="PIRSF029208">
    <property type="entry name" value="Phage_tail_GPU"/>
    <property type="match status" value="1"/>
</dbReference>
<dbReference type="EMBL" id="CP074572">
    <property type="protein sequence ID" value="QVK23267.1"/>
    <property type="molecule type" value="Genomic_DNA"/>
</dbReference>